<reference evidence="3" key="2">
    <citation type="submission" date="2025-09" db="UniProtKB">
        <authorList>
            <consortium name="Ensembl"/>
        </authorList>
    </citation>
    <scope>IDENTIFICATION</scope>
</reference>
<dbReference type="GeneTree" id="ENSGT00940000154356"/>
<dbReference type="GO" id="GO:0046983">
    <property type="term" value="F:protein dimerization activity"/>
    <property type="evidence" value="ECO:0007669"/>
    <property type="project" value="InterPro"/>
</dbReference>
<dbReference type="InterPro" id="IPR012337">
    <property type="entry name" value="RNaseH-like_sf"/>
</dbReference>
<dbReference type="InterPro" id="IPR006580">
    <property type="entry name" value="Znf_TTF"/>
</dbReference>
<feature type="region of interest" description="Disordered" evidence="1">
    <location>
        <begin position="1"/>
        <end position="21"/>
    </location>
</feature>
<proteinExistence type="predicted"/>
<feature type="region of interest" description="Disordered" evidence="1">
    <location>
        <begin position="50"/>
        <end position="95"/>
    </location>
</feature>
<keyword evidence="4" id="KW-1185">Reference proteome</keyword>
<protein>
    <recommendedName>
        <fullName evidence="2">TTF-type domain-containing protein</fullName>
    </recommendedName>
</protein>
<dbReference type="InterPro" id="IPR025398">
    <property type="entry name" value="DUF4371"/>
</dbReference>
<evidence type="ECO:0000313" key="3">
    <source>
        <dbReference type="Ensembl" id="ENSGMOP00000039064.1"/>
    </source>
</evidence>
<feature type="domain" description="TTF-type" evidence="2">
    <location>
        <begin position="153"/>
        <end position="235"/>
    </location>
</feature>
<name>A0A8C5B0A6_GADMO</name>
<accession>A0A8C5B0A6</accession>
<organism evidence="3 4">
    <name type="scientific">Gadus morhua</name>
    <name type="common">Atlantic cod</name>
    <dbReference type="NCBI Taxonomy" id="8049"/>
    <lineage>
        <taxon>Eukaryota</taxon>
        <taxon>Metazoa</taxon>
        <taxon>Chordata</taxon>
        <taxon>Craniata</taxon>
        <taxon>Vertebrata</taxon>
        <taxon>Euteleostomi</taxon>
        <taxon>Actinopterygii</taxon>
        <taxon>Neopterygii</taxon>
        <taxon>Teleostei</taxon>
        <taxon>Neoteleostei</taxon>
        <taxon>Acanthomorphata</taxon>
        <taxon>Zeiogadaria</taxon>
        <taxon>Gadariae</taxon>
        <taxon>Gadiformes</taxon>
        <taxon>Gadoidei</taxon>
        <taxon>Gadidae</taxon>
        <taxon>Gadus</taxon>
    </lineage>
</organism>
<dbReference type="Proteomes" id="UP000694546">
    <property type="component" value="Chromosome 18"/>
</dbReference>
<dbReference type="SMART" id="SM00597">
    <property type="entry name" value="ZnF_TTF"/>
    <property type="match status" value="1"/>
</dbReference>
<dbReference type="SUPFAM" id="SSF53098">
    <property type="entry name" value="Ribonuclease H-like"/>
    <property type="match status" value="1"/>
</dbReference>
<feature type="compositionally biased region" description="Acidic residues" evidence="1">
    <location>
        <begin position="56"/>
        <end position="89"/>
    </location>
</feature>
<evidence type="ECO:0000256" key="1">
    <source>
        <dbReference type="SAM" id="MobiDB-lite"/>
    </source>
</evidence>
<evidence type="ECO:0000259" key="2">
    <source>
        <dbReference type="SMART" id="SM00597"/>
    </source>
</evidence>
<evidence type="ECO:0000313" key="4">
    <source>
        <dbReference type="Proteomes" id="UP000694546"/>
    </source>
</evidence>
<dbReference type="InterPro" id="IPR008906">
    <property type="entry name" value="HATC_C_dom"/>
</dbReference>
<dbReference type="PANTHER" id="PTHR45749:SF35">
    <property type="entry name" value="AC-LIKE TRANSPOSASE-RELATED"/>
    <property type="match status" value="1"/>
</dbReference>
<sequence>MKRRNYESGCAKRRQKAEKRRIADTLPKLTSFFTPAAATAAAAAELATGSAVGGNDEVEVEEEGGEVGAEGEEVAMEAEGEEDEDEDDLAVSSGAMPFTTSSSGNSFLIGDDPAHWPEKLKDSERCSIVQKGPVQLRGDFPQNTQGRRFTSTHYFLNMKNGEKIQRSWLVYSKTKDRAVCFCCRLFGDKQRFCTDGTNDWKNVSAFLKEHEKSADHLANMAVWRTLQQRLQTGKAIDHVNQELFVNEVNKWREILKRLIAIITHLAERNLAFRGHSEKLYEYGNGNFLGQVQLMAQFDPVMRDHVKRVAEKPHSESYFSKMIQNEIICLVGSCVTNTIVQRVKKSKYFSVIMDCTPDVSHDEQLSVVLRIVDCNPGEGVSIHEHFVGFLVAEDTTGKGLLNLFLGHLQTLDLDLADCRGQSYDNGSNMQGKKQGVQSRVLELNSKALCVPCASHTLNLVVGDAAKSSVTALSFFGLLQRLYAIFSASVHRWTILQKHVTYFTIKPLSTTRWEARVESVKAVRYQLPEILDALTALREYAEEKQDSECASNANGIHKEMKKWPFLVSTVVWYNVLFHINKVSKLLQSPKVSVEVMRREVLAVMAFLKDYREDGFNSAKTDAREIAEKIDLEMAWPEVRQRKKKRQFEYEGREETVCTAEENFRREFFLHMVDTTLVTVRERFSNMEGVFELYGFLYSTDQMQNVMQGKELDECCHRLEKKMNDIDAEDLKQEIIHAVKAFPLHVSSPFQMLDYVYRENILDTYPNLSIALRLLLSLPVTVASGERSFSSLKRLKTYLRSTMSQDRLSALAVISIEHEITKTLDMDSVITKFAEAKARRVRL</sequence>
<dbReference type="Ensembl" id="ENSGMOT00000040139.1">
    <property type="protein sequence ID" value="ENSGMOP00000039064.1"/>
    <property type="gene ID" value="ENSGMOG00000031895.1"/>
</dbReference>
<dbReference type="PANTHER" id="PTHR45749">
    <property type="match status" value="1"/>
</dbReference>
<dbReference type="OMA" id="YESGCAK"/>
<dbReference type="Pfam" id="PF05699">
    <property type="entry name" value="Dimer_Tnp_hAT"/>
    <property type="match status" value="1"/>
</dbReference>
<reference evidence="3" key="1">
    <citation type="submission" date="2025-08" db="UniProtKB">
        <authorList>
            <consortium name="Ensembl"/>
        </authorList>
    </citation>
    <scope>IDENTIFICATION</scope>
</reference>
<dbReference type="AlphaFoldDB" id="A0A8C5B0A6"/>
<dbReference type="Pfam" id="PF14291">
    <property type="entry name" value="DUF4371"/>
    <property type="match status" value="1"/>
</dbReference>